<protein>
    <submittedName>
        <fullName evidence="7">MYND-type domain-containing protein</fullName>
    </submittedName>
</protein>
<keyword evidence="3" id="KW-0862">Zinc</keyword>
<feature type="domain" description="MYND-type" evidence="6">
    <location>
        <begin position="337"/>
        <end position="377"/>
    </location>
</feature>
<keyword evidence="1" id="KW-0479">Metal-binding</keyword>
<feature type="region of interest" description="Disordered" evidence="5">
    <location>
        <begin position="29"/>
        <end position="48"/>
    </location>
</feature>
<dbReference type="PROSITE" id="PS50865">
    <property type="entry name" value="ZF_MYND_2"/>
    <property type="match status" value="1"/>
</dbReference>
<organism evidence="7 8">
    <name type="scientific">Mycena sanguinolenta</name>
    <dbReference type="NCBI Taxonomy" id="230812"/>
    <lineage>
        <taxon>Eukaryota</taxon>
        <taxon>Fungi</taxon>
        <taxon>Dikarya</taxon>
        <taxon>Basidiomycota</taxon>
        <taxon>Agaricomycotina</taxon>
        <taxon>Agaricomycetes</taxon>
        <taxon>Agaricomycetidae</taxon>
        <taxon>Agaricales</taxon>
        <taxon>Marasmiineae</taxon>
        <taxon>Mycenaceae</taxon>
        <taxon>Mycena</taxon>
    </lineage>
</organism>
<proteinExistence type="predicted"/>
<name>A0A8H6YQ38_9AGAR</name>
<evidence type="ECO:0000256" key="5">
    <source>
        <dbReference type="SAM" id="MobiDB-lite"/>
    </source>
</evidence>
<evidence type="ECO:0000256" key="4">
    <source>
        <dbReference type="PROSITE-ProRule" id="PRU00134"/>
    </source>
</evidence>
<dbReference type="Proteomes" id="UP000623467">
    <property type="component" value="Unassembled WGS sequence"/>
</dbReference>
<reference evidence="7" key="1">
    <citation type="submission" date="2020-05" db="EMBL/GenBank/DDBJ databases">
        <title>Mycena genomes resolve the evolution of fungal bioluminescence.</title>
        <authorList>
            <person name="Tsai I.J."/>
        </authorList>
    </citation>
    <scope>NUCLEOTIDE SEQUENCE</scope>
    <source>
        <strain evidence="7">160909Yilan</strain>
    </source>
</reference>
<accession>A0A8H6YQ38</accession>
<evidence type="ECO:0000259" key="6">
    <source>
        <dbReference type="PROSITE" id="PS50865"/>
    </source>
</evidence>
<sequence>MANANIIIDDACVSPAGVHRDFFSCSSFTPTASPTNPERRSLSSWPPRKKKTITKLSDRFEEVELEPLQAGGGKKERMKLQPDKHTHRTAWNAYFEREVAEDYAIFCRNLSKPKVPKKESDEPFLGFKGCDIKTVNQDIAFTISELIHAERTLAALALEKLDDGNFESHWTALDRKQKEELVLEGLYRGACAAPDERSRLECPEMTVSGLAGDGEDNLIHLLRRLVEYYTTGRHLEESIFLFTHPYRDLFNTPIKRTDYDGAVNYLVVVFRTCYIVETLRGTLEAFYHMMPRVTRRNNLIGRTPSSAAIVPEDTPSIGAVRKYFGIPVIRERVEYGCYTCKCIKARDELKRCGKCLIVRYCSSECQKKDWNDHKKFCGVTHFDPALLTPPPPPRPQFIGCPPVVKGYFEIAPNRTRSVRILDPPGGQLMFFVARRRAMASGDPSGVHMMLAILHYMSLGGMLNLTPQQIASQFEKEYGVEIRSGGVVGAGLSPSTQQEREEEHEFHRQRLAAATYSEPDAVREVFSPPTRAEIEEELAYQSGPLPQWMLQAFS</sequence>
<evidence type="ECO:0000256" key="2">
    <source>
        <dbReference type="ARBA" id="ARBA00022771"/>
    </source>
</evidence>
<dbReference type="OrthoDB" id="432970at2759"/>
<dbReference type="Pfam" id="PF01753">
    <property type="entry name" value="zf-MYND"/>
    <property type="match status" value="1"/>
</dbReference>
<evidence type="ECO:0000313" key="7">
    <source>
        <dbReference type="EMBL" id="KAF7364133.1"/>
    </source>
</evidence>
<keyword evidence="8" id="KW-1185">Reference proteome</keyword>
<dbReference type="InterPro" id="IPR002893">
    <property type="entry name" value="Znf_MYND"/>
</dbReference>
<evidence type="ECO:0000256" key="3">
    <source>
        <dbReference type="ARBA" id="ARBA00022833"/>
    </source>
</evidence>
<gene>
    <name evidence="7" type="ORF">MSAN_01072500</name>
</gene>
<dbReference type="GO" id="GO:0008270">
    <property type="term" value="F:zinc ion binding"/>
    <property type="evidence" value="ECO:0007669"/>
    <property type="project" value="UniProtKB-KW"/>
</dbReference>
<keyword evidence="2 4" id="KW-0863">Zinc-finger</keyword>
<evidence type="ECO:0000313" key="8">
    <source>
        <dbReference type="Proteomes" id="UP000623467"/>
    </source>
</evidence>
<dbReference type="SUPFAM" id="SSF144232">
    <property type="entry name" value="HIT/MYND zinc finger-like"/>
    <property type="match status" value="1"/>
</dbReference>
<evidence type="ECO:0000256" key="1">
    <source>
        <dbReference type="ARBA" id="ARBA00022723"/>
    </source>
</evidence>
<dbReference type="AlphaFoldDB" id="A0A8H6YQ38"/>
<dbReference type="Gene3D" id="6.10.140.2220">
    <property type="match status" value="1"/>
</dbReference>
<comment type="caution">
    <text evidence="7">The sequence shown here is derived from an EMBL/GenBank/DDBJ whole genome shotgun (WGS) entry which is preliminary data.</text>
</comment>
<dbReference type="PROSITE" id="PS01360">
    <property type="entry name" value="ZF_MYND_1"/>
    <property type="match status" value="1"/>
</dbReference>
<dbReference type="EMBL" id="JACAZH010000007">
    <property type="protein sequence ID" value="KAF7364133.1"/>
    <property type="molecule type" value="Genomic_DNA"/>
</dbReference>